<keyword evidence="2" id="KW-1185">Reference proteome</keyword>
<sequence length="119" mass="13652">MHFEHRLYSCWKPSANLLSVSLEAPSSRCWTCAMSEKRRPFLRFHVVNMHVYYSRHRRSSASIRRIRSMLSGVVSLVVDQNAAHLTLPSVSKAFKPLKITFLLTASIITFVSPSPFCRI</sequence>
<evidence type="ECO:0000313" key="2">
    <source>
        <dbReference type="Proteomes" id="UP000499080"/>
    </source>
</evidence>
<protein>
    <submittedName>
        <fullName evidence="1">Uncharacterized protein</fullName>
    </submittedName>
</protein>
<proteinExistence type="predicted"/>
<dbReference type="EMBL" id="BGPR01002284">
    <property type="protein sequence ID" value="GBM70931.1"/>
    <property type="molecule type" value="Genomic_DNA"/>
</dbReference>
<organism evidence="1 2">
    <name type="scientific">Araneus ventricosus</name>
    <name type="common">Orbweaver spider</name>
    <name type="synonym">Epeira ventricosa</name>
    <dbReference type="NCBI Taxonomy" id="182803"/>
    <lineage>
        <taxon>Eukaryota</taxon>
        <taxon>Metazoa</taxon>
        <taxon>Ecdysozoa</taxon>
        <taxon>Arthropoda</taxon>
        <taxon>Chelicerata</taxon>
        <taxon>Arachnida</taxon>
        <taxon>Araneae</taxon>
        <taxon>Araneomorphae</taxon>
        <taxon>Entelegynae</taxon>
        <taxon>Araneoidea</taxon>
        <taxon>Araneidae</taxon>
        <taxon>Araneus</taxon>
    </lineage>
</organism>
<dbReference type="Proteomes" id="UP000499080">
    <property type="component" value="Unassembled WGS sequence"/>
</dbReference>
<comment type="caution">
    <text evidence="1">The sequence shown here is derived from an EMBL/GenBank/DDBJ whole genome shotgun (WGS) entry which is preliminary data.</text>
</comment>
<accession>A0A4Y2HZQ6</accession>
<reference evidence="1 2" key="1">
    <citation type="journal article" date="2019" name="Sci. Rep.">
        <title>Orb-weaving spider Araneus ventricosus genome elucidates the spidroin gene catalogue.</title>
        <authorList>
            <person name="Kono N."/>
            <person name="Nakamura H."/>
            <person name="Ohtoshi R."/>
            <person name="Moran D.A.P."/>
            <person name="Shinohara A."/>
            <person name="Yoshida Y."/>
            <person name="Fujiwara M."/>
            <person name="Mori M."/>
            <person name="Tomita M."/>
            <person name="Arakawa K."/>
        </authorList>
    </citation>
    <scope>NUCLEOTIDE SEQUENCE [LARGE SCALE GENOMIC DNA]</scope>
</reference>
<dbReference type="AlphaFoldDB" id="A0A4Y2HZQ6"/>
<evidence type="ECO:0000313" key="1">
    <source>
        <dbReference type="EMBL" id="GBM70931.1"/>
    </source>
</evidence>
<name>A0A4Y2HZQ6_ARAVE</name>
<gene>
    <name evidence="1" type="ORF">AVEN_111990_1</name>
</gene>